<evidence type="ECO:0000313" key="7">
    <source>
        <dbReference type="Proteomes" id="UP000192911"/>
    </source>
</evidence>
<keyword evidence="7" id="KW-1185">Reference proteome</keyword>
<dbReference type="InterPro" id="IPR016161">
    <property type="entry name" value="Ald_DH/histidinol_DH"/>
</dbReference>
<evidence type="ECO:0000256" key="2">
    <source>
        <dbReference type="ARBA" id="ARBA00023002"/>
    </source>
</evidence>
<sequence>MKTYSQLYIGGQWLKPATDGMIDVIDSGTEAVMGRIPEGTGADAEAAVEAAKLAFDAWASTAAAERASYLERIAEALKARAEDLAQTICGEVGMPIKLARAIQVGSPIYNWNAYARLAREFEFEAQVANSLVTREPVGVVAAITPWNYPLNQITLKVAAALAAGCTVVLKPSEIAPLNAFMLAEAIEEAQLPPGVFNLVSGYGPVVGEIVASHPFVDMVSFTGSTRAGKRVAELAAATVKRVALELGGKSASIVLDDAEFAAAIKSTVGACFLNSGQTCSAHTRLLVPEARYEEARALAKAAAEGYTPGDPRGEKTRLGPLASAAQQARVRAYIERGIAEGAELVTGGPDMPAGIERGFFIRPTVFGRVHPKATIAQEEIFGPVLSILTYKDEEEAVRIANDSPYGLAGAVWAGDDERAASVARRIRTGQIDINGGSWNMEAPFGGFKQSGYGRENGRYGLEEYLEYKALQFKTARPAT</sequence>
<dbReference type="Pfam" id="PF00171">
    <property type="entry name" value="Aldedh"/>
    <property type="match status" value="1"/>
</dbReference>
<feature type="active site" evidence="3">
    <location>
        <position position="245"/>
    </location>
</feature>
<dbReference type="EMBL" id="FXAH01000012">
    <property type="protein sequence ID" value="SMF60713.1"/>
    <property type="molecule type" value="Genomic_DNA"/>
</dbReference>
<comment type="similarity">
    <text evidence="1 4">Belongs to the aldehyde dehydrogenase family.</text>
</comment>
<dbReference type="PANTHER" id="PTHR42804">
    <property type="entry name" value="ALDEHYDE DEHYDROGENASE"/>
    <property type="match status" value="1"/>
</dbReference>
<evidence type="ECO:0000256" key="3">
    <source>
        <dbReference type="PROSITE-ProRule" id="PRU10007"/>
    </source>
</evidence>
<dbReference type="OrthoDB" id="6187633at2"/>
<protein>
    <submittedName>
        <fullName evidence="6">Acyl-CoA reductase</fullName>
    </submittedName>
</protein>
<evidence type="ECO:0000256" key="4">
    <source>
        <dbReference type="RuleBase" id="RU003345"/>
    </source>
</evidence>
<dbReference type="PANTHER" id="PTHR42804:SF1">
    <property type="entry name" value="ALDEHYDE DEHYDROGENASE-RELATED"/>
    <property type="match status" value="1"/>
</dbReference>
<dbReference type="Gene3D" id="3.40.605.10">
    <property type="entry name" value="Aldehyde Dehydrogenase, Chain A, domain 1"/>
    <property type="match status" value="1"/>
</dbReference>
<dbReference type="STRING" id="28094.SAMN06295900_112156"/>
<evidence type="ECO:0000313" key="6">
    <source>
        <dbReference type="EMBL" id="SMF60713.1"/>
    </source>
</evidence>
<dbReference type="InterPro" id="IPR015590">
    <property type="entry name" value="Aldehyde_DH_dom"/>
</dbReference>
<proteinExistence type="inferred from homology"/>
<dbReference type="PROSITE" id="PS00687">
    <property type="entry name" value="ALDEHYDE_DEHYDR_GLU"/>
    <property type="match status" value="1"/>
</dbReference>
<dbReference type="Gene3D" id="3.40.309.10">
    <property type="entry name" value="Aldehyde Dehydrogenase, Chain A, domain 2"/>
    <property type="match status" value="1"/>
</dbReference>
<keyword evidence="2 4" id="KW-0560">Oxidoreductase</keyword>
<feature type="domain" description="Aldehyde dehydrogenase" evidence="5">
    <location>
        <begin position="13"/>
        <end position="469"/>
    </location>
</feature>
<dbReference type="FunFam" id="3.40.309.10:FF:000012">
    <property type="entry name" value="Betaine aldehyde dehydrogenase"/>
    <property type="match status" value="1"/>
</dbReference>
<dbReference type="FunFam" id="3.40.605.10:FF:000007">
    <property type="entry name" value="NAD/NADP-dependent betaine aldehyde dehydrogenase"/>
    <property type="match status" value="1"/>
</dbReference>
<dbReference type="GeneID" id="95548156"/>
<dbReference type="InterPro" id="IPR016163">
    <property type="entry name" value="Ald_DH_C"/>
</dbReference>
<evidence type="ECO:0000256" key="1">
    <source>
        <dbReference type="ARBA" id="ARBA00009986"/>
    </source>
</evidence>
<dbReference type="RefSeq" id="WP_085229230.1">
    <property type="nucleotide sequence ID" value="NZ_BSQD01000012.1"/>
</dbReference>
<reference evidence="7" key="1">
    <citation type="submission" date="2017-04" db="EMBL/GenBank/DDBJ databases">
        <authorList>
            <person name="Varghese N."/>
            <person name="Submissions S."/>
        </authorList>
    </citation>
    <scope>NUCLEOTIDE SEQUENCE [LARGE SCALE GENOMIC DNA]</scope>
    <source>
        <strain evidence="7">Ballard 720</strain>
    </source>
</reference>
<dbReference type="InterPro" id="IPR029510">
    <property type="entry name" value="Ald_DH_CS_GLU"/>
</dbReference>
<dbReference type="Proteomes" id="UP000192911">
    <property type="component" value="Unassembled WGS sequence"/>
</dbReference>
<dbReference type="SUPFAM" id="SSF53720">
    <property type="entry name" value="ALDH-like"/>
    <property type="match status" value="1"/>
</dbReference>
<name>A0A1X7FYV2_TRICW</name>
<dbReference type="CDD" id="cd07138">
    <property type="entry name" value="ALDH_CddD_SSP0762"/>
    <property type="match status" value="1"/>
</dbReference>
<accession>A0A1X7FYV2</accession>
<organism evidence="6 7">
    <name type="scientific">Trinickia caryophylli</name>
    <name type="common">Paraburkholderia caryophylli</name>
    <dbReference type="NCBI Taxonomy" id="28094"/>
    <lineage>
        <taxon>Bacteria</taxon>
        <taxon>Pseudomonadati</taxon>
        <taxon>Pseudomonadota</taxon>
        <taxon>Betaproteobacteria</taxon>
        <taxon>Burkholderiales</taxon>
        <taxon>Burkholderiaceae</taxon>
        <taxon>Trinickia</taxon>
    </lineage>
</organism>
<dbReference type="InterPro" id="IPR016162">
    <property type="entry name" value="Ald_DH_N"/>
</dbReference>
<evidence type="ECO:0000259" key="5">
    <source>
        <dbReference type="Pfam" id="PF00171"/>
    </source>
</evidence>
<dbReference type="GO" id="GO:0016620">
    <property type="term" value="F:oxidoreductase activity, acting on the aldehyde or oxo group of donors, NAD or NADP as acceptor"/>
    <property type="evidence" value="ECO:0007669"/>
    <property type="project" value="InterPro"/>
</dbReference>
<gene>
    <name evidence="6" type="ORF">SAMN06295900_112156</name>
</gene>
<dbReference type="FunFam" id="3.40.605.10:FF:000026">
    <property type="entry name" value="Aldehyde dehydrogenase, putative"/>
    <property type="match status" value="1"/>
</dbReference>
<dbReference type="AlphaFoldDB" id="A0A1X7FYV2"/>